<proteinExistence type="predicted"/>
<protein>
    <recommendedName>
        <fullName evidence="2">LPP20 lipoprotein</fullName>
    </recommendedName>
</protein>
<dbReference type="PROSITE" id="PS51257">
    <property type="entry name" value="PROKAR_LIPOPROTEIN"/>
    <property type="match status" value="1"/>
</dbReference>
<gene>
    <name evidence="1" type="ORF">LCGC14_0654760</name>
</gene>
<sequence length="187" mass="21007">MKQTGTLLTFLLASLILLTSCASAPTAPKTTEVIVPSWYSTPPVDANYLFVPATALSQDLQHAVNTAKEEARVGIARDMRVKIQAMFKRFREETGVGEDAEFLSMETDASKSIVSETLVGCKARTQKILREGTLYRVYVLMELPIGAANAEMLAKIKENERMYTRYRASEAFKELEEEVEKYEKIKK</sequence>
<evidence type="ECO:0008006" key="2">
    <source>
        <dbReference type="Google" id="ProtNLM"/>
    </source>
</evidence>
<comment type="caution">
    <text evidence="1">The sequence shown here is derived from an EMBL/GenBank/DDBJ whole genome shotgun (WGS) entry which is preliminary data.</text>
</comment>
<reference evidence="1" key="1">
    <citation type="journal article" date="2015" name="Nature">
        <title>Complex archaea that bridge the gap between prokaryotes and eukaryotes.</title>
        <authorList>
            <person name="Spang A."/>
            <person name="Saw J.H."/>
            <person name="Jorgensen S.L."/>
            <person name="Zaremba-Niedzwiedzka K."/>
            <person name="Martijn J."/>
            <person name="Lind A.E."/>
            <person name="van Eijk R."/>
            <person name="Schleper C."/>
            <person name="Guy L."/>
            <person name="Ettema T.J."/>
        </authorList>
    </citation>
    <scope>NUCLEOTIDE SEQUENCE</scope>
</reference>
<dbReference type="EMBL" id="LAZR01001230">
    <property type="protein sequence ID" value="KKN48264.1"/>
    <property type="molecule type" value="Genomic_DNA"/>
</dbReference>
<name>A0A0F9R0L7_9ZZZZ</name>
<evidence type="ECO:0000313" key="1">
    <source>
        <dbReference type="EMBL" id="KKN48264.1"/>
    </source>
</evidence>
<accession>A0A0F9R0L7</accession>
<dbReference type="AlphaFoldDB" id="A0A0F9R0L7"/>
<organism evidence="1">
    <name type="scientific">marine sediment metagenome</name>
    <dbReference type="NCBI Taxonomy" id="412755"/>
    <lineage>
        <taxon>unclassified sequences</taxon>
        <taxon>metagenomes</taxon>
        <taxon>ecological metagenomes</taxon>
    </lineage>
</organism>